<comment type="caution">
    <text evidence="7">The sequence shown here is derived from an EMBL/GenBank/DDBJ whole genome shotgun (WGS) entry which is preliminary data.</text>
</comment>
<feature type="transmembrane region" description="Helical" evidence="5">
    <location>
        <begin position="209"/>
        <end position="225"/>
    </location>
</feature>
<reference evidence="7 8" key="1">
    <citation type="journal article" date="2016" name="Int. J. Syst. Evol. Microbiol.">
        <title>Arsenicitalea aurantiaca gen. nov., sp. nov., a new member of the family Hyphomicrobiaceae, isolated from high-arsenic sediment.</title>
        <authorList>
            <person name="Mu Y."/>
            <person name="Zhou L."/>
            <person name="Zeng X.C."/>
            <person name="Liu L."/>
            <person name="Pan Y."/>
            <person name="Chen X."/>
            <person name="Wang J."/>
            <person name="Li S."/>
            <person name="Li W.J."/>
            <person name="Wang Y."/>
        </authorList>
    </citation>
    <scope>NUCLEOTIDE SEQUENCE [LARGE SCALE GENOMIC DNA]</scope>
    <source>
        <strain evidence="7 8">42-50</strain>
    </source>
</reference>
<feature type="transmembrane region" description="Helical" evidence="5">
    <location>
        <begin position="344"/>
        <end position="363"/>
    </location>
</feature>
<dbReference type="RefSeq" id="WP_127188758.1">
    <property type="nucleotide sequence ID" value="NZ_RZNJ01000004.1"/>
</dbReference>
<accession>A0A433X7F5</accession>
<evidence type="ECO:0000256" key="1">
    <source>
        <dbReference type="ARBA" id="ARBA00004141"/>
    </source>
</evidence>
<organism evidence="7 8">
    <name type="scientific">Arsenicitalea aurantiaca</name>
    <dbReference type="NCBI Taxonomy" id="1783274"/>
    <lineage>
        <taxon>Bacteria</taxon>
        <taxon>Pseudomonadati</taxon>
        <taxon>Pseudomonadota</taxon>
        <taxon>Alphaproteobacteria</taxon>
        <taxon>Hyphomicrobiales</taxon>
        <taxon>Devosiaceae</taxon>
        <taxon>Arsenicitalea</taxon>
    </lineage>
</organism>
<dbReference type="InterPro" id="IPR007016">
    <property type="entry name" value="O-antigen_ligase-rel_domated"/>
</dbReference>
<keyword evidence="2 5" id="KW-0812">Transmembrane</keyword>
<feature type="transmembrane region" description="Helical" evidence="5">
    <location>
        <begin position="46"/>
        <end position="69"/>
    </location>
</feature>
<keyword evidence="4 5" id="KW-0472">Membrane</keyword>
<feature type="transmembrane region" description="Helical" evidence="5">
    <location>
        <begin position="164"/>
        <end position="182"/>
    </location>
</feature>
<evidence type="ECO:0000256" key="4">
    <source>
        <dbReference type="ARBA" id="ARBA00023136"/>
    </source>
</evidence>
<dbReference type="Pfam" id="PF04932">
    <property type="entry name" value="Wzy_C"/>
    <property type="match status" value="1"/>
</dbReference>
<keyword evidence="8" id="KW-1185">Reference proteome</keyword>
<evidence type="ECO:0000313" key="8">
    <source>
        <dbReference type="Proteomes" id="UP000281547"/>
    </source>
</evidence>
<dbReference type="PANTHER" id="PTHR37422">
    <property type="entry name" value="TEICHURONIC ACID BIOSYNTHESIS PROTEIN TUAE"/>
    <property type="match status" value="1"/>
</dbReference>
<feature type="transmembrane region" description="Helical" evidence="5">
    <location>
        <begin position="122"/>
        <end position="152"/>
    </location>
</feature>
<evidence type="ECO:0000259" key="6">
    <source>
        <dbReference type="Pfam" id="PF04932"/>
    </source>
</evidence>
<evidence type="ECO:0000256" key="2">
    <source>
        <dbReference type="ARBA" id="ARBA00022692"/>
    </source>
</evidence>
<dbReference type="OrthoDB" id="7628239at2"/>
<evidence type="ECO:0000256" key="3">
    <source>
        <dbReference type="ARBA" id="ARBA00022989"/>
    </source>
</evidence>
<sequence length="407" mass="44184">MLLASLLIGGSSVGGLPTTFILQLAGLCFLVLLIPAKHRVRYRRDVLILLGLVGLTFLLQLLPLGWLLAPEVGNAGVEMPRPLALTVDWNRTLEAFLFVLPVIVFFLVLLRLGMDELNRLLPFFLLGLLLNMAFALVQFSASSPIIVGFLPYPTGAGFFANQNHFAALLFVGIPFVIYQFVIIKRPLLSLFAIVLMVLVGFATRSVAGAFLSLFCAAVSFALIANMPSRLRWLLIGLATAGAIFLSSNPGNVLEINPDNPLDRTTIRANTIEGIGANMPFGTGFGTFEIVYPRFEAETDIRSVYINHAHNEYLELLLEGGLPALALIALYLLMLARAALRQPHTAMRTAALCGIVFLLIHSFVDYPLRTMGMALVFAFLNAIVFSTALPAARSQSNRSASAVAPGQL</sequence>
<feature type="transmembrane region" description="Helical" evidence="5">
    <location>
        <begin position="369"/>
        <end position="388"/>
    </location>
</feature>
<evidence type="ECO:0000313" key="7">
    <source>
        <dbReference type="EMBL" id="RUT29978.1"/>
    </source>
</evidence>
<dbReference type="PANTHER" id="PTHR37422:SF13">
    <property type="entry name" value="LIPOPOLYSACCHARIDE BIOSYNTHESIS PROTEIN PA4999-RELATED"/>
    <property type="match status" value="1"/>
</dbReference>
<dbReference type="AlphaFoldDB" id="A0A433X7F5"/>
<comment type="subcellular location">
    <subcellularLocation>
        <location evidence="1">Membrane</location>
        <topology evidence="1">Multi-pass membrane protein</topology>
    </subcellularLocation>
</comment>
<gene>
    <name evidence="7" type="ORF">EMQ25_11600</name>
</gene>
<feature type="domain" description="O-antigen ligase-related" evidence="6">
    <location>
        <begin position="191"/>
        <end position="327"/>
    </location>
</feature>
<feature type="transmembrane region" description="Helical" evidence="5">
    <location>
        <begin position="232"/>
        <end position="250"/>
    </location>
</feature>
<dbReference type="Proteomes" id="UP000281547">
    <property type="component" value="Unassembled WGS sequence"/>
</dbReference>
<feature type="transmembrane region" description="Helical" evidence="5">
    <location>
        <begin position="312"/>
        <end position="332"/>
    </location>
</feature>
<protein>
    <recommendedName>
        <fullName evidence="6">O-antigen ligase-related domain-containing protein</fullName>
    </recommendedName>
</protein>
<feature type="transmembrane region" description="Helical" evidence="5">
    <location>
        <begin position="89"/>
        <end position="110"/>
    </location>
</feature>
<evidence type="ECO:0000256" key="5">
    <source>
        <dbReference type="SAM" id="Phobius"/>
    </source>
</evidence>
<feature type="transmembrane region" description="Helical" evidence="5">
    <location>
        <begin position="187"/>
        <end position="203"/>
    </location>
</feature>
<proteinExistence type="predicted"/>
<dbReference type="GO" id="GO:0016020">
    <property type="term" value="C:membrane"/>
    <property type="evidence" value="ECO:0007669"/>
    <property type="project" value="UniProtKB-SubCell"/>
</dbReference>
<keyword evidence="3 5" id="KW-1133">Transmembrane helix</keyword>
<dbReference type="EMBL" id="RZNJ01000004">
    <property type="protein sequence ID" value="RUT29978.1"/>
    <property type="molecule type" value="Genomic_DNA"/>
</dbReference>
<feature type="transmembrane region" description="Helical" evidence="5">
    <location>
        <begin position="6"/>
        <end position="34"/>
    </location>
</feature>
<name>A0A433X7F5_9HYPH</name>
<dbReference type="InterPro" id="IPR051533">
    <property type="entry name" value="WaaL-like"/>
</dbReference>